<dbReference type="AlphaFoldDB" id="A0AAW5TMK8"/>
<dbReference type="Proteomes" id="UP001207687">
    <property type="component" value="Unassembled WGS sequence"/>
</dbReference>
<sequence>MTQAERIRKFFRENPSKNQKEAYQALKQYGVTENNIYKIALRDTKSEKCDKVLLDEKNSLWTLDYEHYFAAEEEAQEEREWKREIRKELIERLIAINKTEKDSERMRATTKLIDQLLEKV</sequence>
<reference evidence="1" key="1">
    <citation type="submission" date="2023-08" db="EMBL/GenBank/DDBJ databases">
        <title>Genomic analyses of the natural microbiome of Caenorhabditis elegans.</title>
        <authorList>
            <person name="Samuel B."/>
        </authorList>
    </citation>
    <scope>NUCLEOTIDE SEQUENCE</scope>
    <source>
        <strain evidence="1">BIGb0220</strain>
    </source>
</reference>
<protein>
    <recommendedName>
        <fullName evidence="3">Phage protein</fullName>
    </recommendedName>
</protein>
<evidence type="ECO:0000313" key="1">
    <source>
        <dbReference type="EMBL" id="MCW2279898.1"/>
    </source>
</evidence>
<name>A0AAW5TMK8_9LACT</name>
<dbReference type="RefSeq" id="WP_264653685.1">
    <property type="nucleotide sequence ID" value="NZ_JAOQNN010000001.1"/>
</dbReference>
<organism evidence="1 2">
    <name type="scientific">Lactococcus lactis</name>
    <dbReference type="NCBI Taxonomy" id="1358"/>
    <lineage>
        <taxon>Bacteria</taxon>
        <taxon>Bacillati</taxon>
        <taxon>Bacillota</taxon>
        <taxon>Bacilli</taxon>
        <taxon>Lactobacillales</taxon>
        <taxon>Streptococcaceae</taxon>
        <taxon>Lactococcus</taxon>
    </lineage>
</organism>
<dbReference type="EMBL" id="JAOQNN010000001">
    <property type="protein sequence ID" value="MCW2279898.1"/>
    <property type="molecule type" value="Genomic_DNA"/>
</dbReference>
<accession>A0AAW5TMK8</accession>
<proteinExistence type="predicted"/>
<comment type="caution">
    <text evidence="1">The sequence shown here is derived from an EMBL/GenBank/DDBJ whole genome shotgun (WGS) entry which is preliminary data.</text>
</comment>
<gene>
    <name evidence="1" type="ORF">M2256_000356</name>
</gene>
<evidence type="ECO:0008006" key="3">
    <source>
        <dbReference type="Google" id="ProtNLM"/>
    </source>
</evidence>
<evidence type="ECO:0000313" key="2">
    <source>
        <dbReference type="Proteomes" id="UP001207687"/>
    </source>
</evidence>